<feature type="compositionally biased region" description="Polar residues" evidence="1">
    <location>
        <begin position="200"/>
        <end position="210"/>
    </location>
</feature>
<accession>A0AAN6VJU3</accession>
<dbReference type="AlphaFoldDB" id="A0AAN6VJU3"/>
<sequence>MSESKTVLNGDSPQSTTLRHLLTLPAVQDGVRAFKGHPLGKMSIQLSNSAYQVVASPVFSLLNKPFAYVSPYIQRADELGDQTLSKVEKNYPVVKKSSPEVIQEARDAVYAPIKYVTEVYNGAYKKTGGGHVVASGKAAAKTMVVIYVEGIIFVLREAVALSEQFQINEGLKGLVDQLEATLKREDAAGAANHDRDTEAESQNGAKTSGA</sequence>
<feature type="region of interest" description="Disordered" evidence="1">
    <location>
        <begin position="186"/>
        <end position="210"/>
    </location>
</feature>
<organism evidence="2 3">
    <name type="scientific">Chaetomidium leptoderma</name>
    <dbReference type="NCBI Taxonomy" id="669021"/>
    <lineage>
        <taxon>Eukaryota</taxon>
        <taxon>Fungi</taxon>
        <taxon>Dikarya</taxon>
        <taxon>Ascomycota</taxon>
        <taxon>Pezizomycotina</taxon>
        <taxon>Sordariomycetes</taxon>
        <taxon>Sordariomycetidae</taxon>
        <taxon>Sordariales</taxon>
        <taxon>Chaetomiaceae</taxon>
        <taxon>Chaetomidium</taxon>
    </lineage>
</organism>
<evidence type="ECO:0000256" key="1">
    <source>
        <dbReference type="SAM" id="MobiDB-lite"/>
    </source>
</evidence>
<dbReference type="Proteomes" id="UP001302745">
    <property type="component" value="Unassembled WGS sequence"/>
</dbReference>
<evidence type="ECO:0000313" key="2">
    <source>
        <dbReference type="EMBL" id="KAK4152882.1"/>
    </source>
</evidence>
<evidence type="ECO:0000313" key="3">
    <source>
        <dbReference type="Proteomes" id="UP001302745"/>
    </source>
</evidence>
<dbReference type="EMBL" id="MU856958">
    <property type="protein sequence ID" value="KAK4152882.1"/>
    <property type="molecule type" value="Genomic_DNA"/>
</dbReference>
<reference evidence="2" key="1">
    <citation type="journal article" date="2023" name="Mol. Phylogenet. Evol.">
        <title>Genome-scale phylogeny and comparative genomics of the fungal order Sordariales.</title>
        <authorList>
            <person name="Hensen N."/>
            <person name="Bonometti L."/>
            <person name="Westerberg I."/>
            <person name="Brannstrom I.O."/>
            <person name="Guillou S."/>
            <person name="Cros-Aarteil S."/>
            <person name="Calhoun S."/>
            <person name="Haridas S."/>
            <person name="Kuo A."/>
            <person name="Mondo S."/>
            <person name="Pangilinan J."/>
            <person name="Riley R."/>
            <person name="LaButti K."/>
            <person name="Andreopoulos B."/>
            <person name="Lipzen A."/>
            <person name="Chen C."/>
            <person name="Yan M."/>
            <person name="Daum C."/>
            <person name="Ng V."/>
            <person name="Clum A."/>
            <person name="Steindorff A."/>
            <person name="Ohm R.A."/>
            <person name="Martin F."/>
            <person name="Silar P."/>
            <person name="Natvig D.O."/>
            <person name="Lalanne C."/>
            <person name="Gautier V."/>
            <person name="Ament-Velasquez S.L."/>
            <person name="Kruys A."/>
            <person name="Hutchinson M.I."/>
            <person name="Powell A.J."/>
            <person name="Barry K."/>
            <person name="Miller A.N."/>
            <person name="Grigoriev I.V."/>
            <person name="Debuchy R."/>
            <person name="Gladieux P."/>
            <person name="Hiltunen Thoren M."/>
            <person name="Johannesson H."/>
        </authorList>
    </citation>
    <scope>NUCLEOTIDE SEQUENCE</scope>
    <source>
        <strain evidence="2">CBS 538.74</strain>
    </source>
</reference>
<gene>
    <name evidence="2" type="ORF">C8A00DRAFT_44118</name>
</gene>
<comment type="caution">
    <text evidence="2">The sequence shown here is derived from an EMBL/GenBank/DDBJ whole genome shotgun (WGS) entry which is preliminary data.</text>
</comment>
<feature type="compositionally biased region" description="Basic and acidic residues" evidence="1">
    <location>
        <begin position="186"/>
        <end position="198"/>
    </location>
</feature>
<name>A0AAN6VJU3_9PEZI</name>
<reference evidence="2" key="2">
    <citation type="submission" date="2023-05" db="EMBL/GenBank/DDBJ databases">
        <authorList>
            <consortium name="Lawrence Berkeley National Laboratory"/>
            <person name="Steindorff A."/>
            <person name="Hensen N."/>
            <person name="Bonometti L."/>
            <person name="Westerberg I."/>
            <person name="Brannstrom I.O."/>
            <person name="Guillou S."/>
            <person name="Cros-Aarteil S."/>
            <person name="Calhoun S."/>
            <person name="Haridas S."/>
            <person name="Kuo A."/>
            <person name="Mondo S."/>
            <person name="Pangilinan J."/>
            <person name="Riley R."/>
            <person name="Labutti K."/>
            <person name="Andreopoulos B."/>
            <person name="Lipzen A."/>
            <person name="Chen C."/>
            <person name="Yanf M."/>
            <person name="Daum C."/>
            <person name="Ng V."/>
            <person name="Clum A."/>
            <person name="Ohm R."/>
            <person name="Martin F."/>
            <person name="Silar P."/>
            <person name="Natvig D."/>
            <person name="Lalanne C."/>
            <person name="Gautier V."/>
            <person name="Ament-Velasquez S.L."/>
            <person name="Kruys A."/>
            <person name="Hutchinson M.I."/>
            <person name="Powell A.J."/>
            <person name="Barry K."/>
            <person name="Miller A.N."/>
            <person name="Grigoriev I.V."/>
            <person name="Debuchy R."/>
            <person name="Gladieux P."/>
            <person name="Thoren M.H."/>
            <person name="Johannesson H."/>
        </authorList>
    </citation>
    <scope>NUCLEOTIDE SEQUENCE</scope>
    <source>
        <strain evidence="2">CBS 538.74</strain>
    </source>
</reference>
<proteinExistence type="predicted"/>
<protein>
    <submittedName>
        <fullName evidence="2">Uncharacterized protein</fullName>
    </submittedName>
</protein>
<keyword evidence="3" id="KW-1185">Reference proteome</keyword>